<dbReference type="InterPro" id="IPR001667">
    <property type="entry name" value="DDH_dom"/>
</dbReference>
<dbReference type="Pfam" id="PF02272">
    <property type="entry name" value="DHHA1"/>
    <property type="match status" value="1"/>
</dbReference>
<dbReference type="EMBL" id="MEZT01000013">
    <property type="protein sequence ID" value="OGD56783.1"/>
    <property type="molecule type" value="Genomic_DNA"/>
</dbReference>
<protein>
    <recommendedName>
        <fullName evidence="5">DDH domain-containing protein</fullName>
    </recommendedName>
</protein>
<name>A0A1F5DNR2_9BACT</name>
<feature type="domain" description="DDH" evidence="1">
    <location>
        <begin position="18"/>
        <end position="214"/>
    </location>
</feature>
<dbReference type="Proteomes" id="UP000178764">
    <property type="component" value="Unassembled WGS sequence"/>
</dbReference>
<gene>
    <name evidence="3" type="ORF">A2V71_01525</name>
</gene>
<dbReference type="Gene3D" id="3.10.310.30">
    <property type="match status" value="1"/>
</dbReference>
<reference evidence="3 4" key="1">
    <citation type="journal article" date="2016" name="Nat. Commun.">
        <title>Thousands of microbial genomes shed light on interconnected biogeochemical processes in an aquifer system.</title>
        <authorList>
            <person name="Anantharaman K."/>
            <person name="Brown C.T."/>
            <person name="Hug L.A."/>
            <person name="Sharon I."/>
            <person name="Castelle C.J."/>
            <person name="Probst A.J."/>
            <person name="Thomas B.C."/>
            <person name="Singh A."/>
            <person name="Wilkins M.J."/>
            <person name="Karaoz U."/>
            <person name="Brodie E.L."/>
            <person name="Williams K.H."/>
            <person name="Hubbard S.S."/>
            <person name="Banfield J.F."/>
        </authorList>
    </citation>
    <scope>NUCLEOTIDE SEQUENCE [LARGE SCALE GENOMIC DNA]</scope>
</reference>
<evidence type="ECO:0000313" key="4">
    <source>
        <dbReference type="Proteomes" id="UP000178764"/>
    </source>
</evidence>
<dbReference type="InterPro" id="IPR051319">
    <property type="entry name" value="Oligoribo/pAp-PDE_c-di-AMP_PDE"/>
</dbReference>
<dbReference type="Pfam" id="PF01368">
    <property type="entry name" value="DHH"/>
    <property type="match status" value="1"/>
</dbReference>
<feature type="domain" description="DHHA1" evidence="2">
    <location>
        <begin position="291"/>
        <end position="377"/>
    </location>
</feature>
<dbReference type="AlphaFoldDB" id="A0A1F5DNR2"/>
<dbReference type="InterPro" id="IPR038763">
    <property type="entry name" value="DHH_sf"/>
</dbReference>
<dbReference type="Gene3D" id="3.90.1640.10">
    <property type="entry name" value="inorganic pyrophosphatase (n-terminal core)"/>
    <property type="match status" value="2"/>
</dbReference>
<accession>A0A1F5DNR2</accession>
<organism evidence="3 4">
    <name type="scientific">Candidatus Berkelbacteria bacterium RBG_13_40_8</name>
    <dbReference type="NCBI Taxonomy" id="1797467"/>
    <lineage>
        <taxon>Bacteria</taxon>
        <taxon>Candidatus Berkelbacteria</taxon>
    </lineage>
</organism>
<proteinExistence type="predicted"/>
<dbReference type="SUPFAM" id="SSF64182">
    <property type="entry name" value="DHH phosphoesterases"/>
    <property type="match status" value="1"/>
</dbReference>
<sequence length="383" mass="41518">MELTPKQQTIELIKDSQKILLLTHINPDGDALGSILALAMVLGKLGKEVTAVAPDTLPSHLHFLPGRDGLTESFSGTKDFIITVDTSNTRVDKLGYKNVPEENKLNICITPVAGSFGSNDVSFSYGSFKFDLIVVLDAPDLERLGAFYDQQTEMFYETPVINIDHHAGNDYFGKVNWVDLTATSTAEILVALIESLAREKPLLDADIATALLTGLIVDTGSFQNLNTTPKSFTVAAQLVAAGARQQEIIKWIFKTKSLPTLKLWGRILANVTEEPSRFVWSKITKEDFLATGAEEAASSGIIDELLKTAPNIDFALLLSEKMDGLHGSLRSASQGIDVSEIAKLFGGGGHQAAAAFQIPGESLVTKQEEILAKIRAYQRAKSV</sequence>
<evidence type="ECO:0000259" key="1">
    <source>
        <dbReference type="Pfam" id="PF01368"/>
    </source>
</evidence>
<comment type="caution">
    <text evidence="3">The sequence shown here is derived from an EMBL/GenBank/DDBJ whole genome shotgun (WGS) entry which is preliminary data.</text>
</comment>
<evidence type="ECO:0008006" key="5">
    <source>
        <dbReference type="Google" id="ProtNLM"/>
    </source>
</evidence>
<dbReference type="InterPro" id="IPR003156">
    <property type="entry name" value="DHHA1_dom"/>
</dbReference>
<dbReference type="PANTHER" id="PTHR47618:SF1">
    <property type="entry name" value="BIFUNCTIONAL OLIGORIBONUCLEASE AND PAP PHOSPHATASE NRNA"/>
    <property type="match status" value="1"/>
</dbReference>
<dbReference type="GO" id="GO:0003676">
    <property type="term" value="F:nucleic acid binding"/>
    <property type="evidence" value="ECO:0007669"/>
    <property type="project" value="InterPro"/>
</dbReference>
<evidence type="ECO:0000313" key="3">
    <source>
        <dbReference type="EMBL" id="OGD56783.1"/>
    </source>
</evidence>
<dbReference type="PANTHER" id="PTHR47618">
    <property type="entry name" value="BIFUNCTIONAL OLIGORIBONUCLEASE AND PAP PHOSPHATASE NRNA"/>
    <property type="match status" value="1"/>
</dbReference>
<evidence type="ECO:0000259" key="2">
    <source>
        <dbReference type="Pfam" id="PF02272"/>
    </source>
</evidence>